<protein>
    <recommendedName>
        <fullName evidence="3 12">Lysine--tRNA ligase</fullName>
        <ecNumber evidence="3 12">6.1.1.6</ecNumber>
    </recommendedName>
    <alternativeName>
        <fullName evidence="10 12">Lysyl-tRNA synthetase</fullName>
    </alternativeName>
</protein>
<dbReference type="Gene3D" id="2.40.50.140">
    <property type="entry name" value="Nucleic acid-binding proteins"/>
    <property type="match status" value="1"/>
</dbReference>
<dbReference type="GO" id="GO:0005524">
    <property type="term" value="F:ATP binding"/>
    <property type="evidence" value="ECO:0007669"/>
    <property type="project" value="UniProtKB-KW"/>
</dbReference>
<dbReference type="EMBL" id="LR999453">
    <property type="protein sequence ID" value="CAE5966905.1"/>
    <property type="molecule type" value="Genomic_DNA"/>
</dbReference>
<evidence type="ECO:0000256" key="13">
    <source>
        <dbReference type="SAM" id="MobiDB-lite"/>
    </source>
</evidence>
<dbReference type="CDD" id="cd00775">
    <property type="entry name" value="LysRS_core"/>
    <property type="match status" value="1"/>
</dbReference>
<organism evidence="15 16">
    <name type="scientific">Arabidopsis arenosa</name>
    <name type="common">Sand rock-cress</name>
    <name type="synonym">Cardaminopsis arenosa</name>
    <dbReference type="NCBI Taxonomy" id="38785"/>
    <lineage>
        <taxon>Eukaryota</taxon>
        <taxon>Viridiplantae</taxon>
        <taxon>Streptophyta</taxon>
        <taxon>Embryophyta</taxon>
        <taxon>Tracheophyta</taxon>
        <taxon>Spermatophyta</taxon>
        <taxon>Magnoliopsida</taxon>
        <taxon>eudicotyledons</taxon>
        <taxon>Gunneridae</taxon>
        <taxon>Pentapetalae</taxon>
        <taxon>rosids</taxon>
        <taxon>malvids</taxon>
        <taxon>Brassicales</taxon>
        <taxon>Brassicaceae</taxon>
        <taxon>Camelineae</taxon>
        <taxon>Arabidopsis</taxon>
    </lineage>
</organism>
<dbReference type="EC" id="6.1.1.6" evidence="3 12"/>
<keyword evidence="8" id="KW-0648">Protein biosynthesis</keyword>
<reference evidence="15" key="1">
    <citation type="submission" date="2021-01" db="EMBL/GenBank/DDBJ databases">
        <authorList>
            <person name="Bezrukov I."/>
        </authorList>
    </citation>
    <scope>NUCLEOTIDE SEQUENCE</scope>
</reference>
<evidence type="ECO:0000256" key="4">
    <source>
        <dbReference type="ARBA" id="ARBA00022490"/>
    </source>
</evidence>
<dbReference type="SUPFAM" id="SSF55681">
    <property type="entry name" value="Class II aaRS and biotin synthetases"/>
    <property type="match status" value="1"/>
</dbReference>
<dbReference type="InterPro" id="IPR018149">
    <property type="entry name" value="Lys-tRNA-synth_II_C"/>
</dbReference>
<dbReference type="GO" id="GO:0005829">
    <property type="term" value="C:cytosol"/>
    <property type="evidence" value="ECO:0007669"/>
    <property type="project" value="TreeGrafter"/>
</dbReference>
<evidence type="ECO:0000256" key="9">
    <source>
        <dbReference type="ARBA" id="ARBA00023146"/>
    </source>
</evidence>
<dbReference type="SUPFAM" id="SSF55961">
    <property type="entry name" value="Bet v1-like"/>
    <property type="match status" value="1"/>
</dbReference>
<dbReference type="NCBIfam" id="NF001756">
    <property type="entry name" value="PRK00484.1"/>
    <property type="match status" value="1"/>
</dbReference>
<evidence type="ECO:0000256" key="7">
    <source>
        <dbReference type="ARBA" id="ARBA00022840"/>
    </source>
</evidence>
<keyword evidence="6" id="KW-0547">Nucleotide-binding</keyword>
<name>A0A8S1ZY92_ARAAE</name>
<comment type="similarity">
    <text evidence="2">Belongs to the class-II aminoacyl-tRNA synthetase family.</text>
</comment>
<comment type="subcellular location">
    <subcellularLocation>
        <location evidence="1">Cytoplasm</location>
    </subcellularLocation>
</comment>
<dbReference type="InterPro" id="IPR044136">
    <property type="entry name" value="Lys-tRNA-ligase_II_N"/>
</dbReference>
<evidence type="ECO:0000256" key="5">
    <source>
        <dbReference type="ARBA" id="ARBA00022598"/>
    </source>
</evidence>
<keyword evidence="16" id="KW-1185">Reference proteome</keyword>
<dbReference type="InterPro" id="IPR006195">
    <property type="entry name" value="aa-tRNA-synth_II"/>
</dbReference>
<dbReference type="GO" id="GO:0004824">
    <property type="term" value="F:lysine-tRNA ligase activity"/>
    <property type="evidence" value="ECO:0007669"/>
    <property type="project" value="UniProtKB-EC"/>
</dbReference>
<dbReference type="AlphaFoldDB" id="A0A8S1ZY92"/>
<dbReference type="HAMAP" id="MF_00252">
    <property type="entry name" value="Lys_tRNA_synth_class2"/>
    <property type="match status" value="1"/>
</dbReference>
<sequence>MEKKREVSEYRERLNETLSSPELVNEQTLKTLVRKQLNEECSVDILDQRVAALSSTIEKLRSVSTKDHDSSKSNNEASYGDWKVKHDDEDCRVMYREGLKGSPFHTLLVEGCIDGTIEDCLCVCWESSLYEKWWPKLTFPTFKVLETKCLQKFRIDKQICLLRVKAPWPLTDREAILQYFLFEYFKDGLVIILLNSIEVESDSIAEVVNAVRIDFVGGVAIQKVTPERSYLRFIAEVDIKLDLVPPSLINFMSRQLLGNGFKLFKKTIGSVAESDDYKRVLADPLYTRIHEALYSSDKTNEICQVNELHSQQGRDCEEQEPKLEADDPYMAKENETRHCENESVPSKRDVPEIEEEECTDLKEEEKSFPSSSSSSEEDENVIGKTQNKKVKTRFCISPEVKQALGTLERVISMVRKSKTDNNNTSTSSGEEEEEEEEASSSPMQHSGSTQIVSSSKVCIQDPKTELLDEASFAHYHNNNNSNKIAPASPEIDLTTNSEVTRITVSQATTLFSQTTENSDDKPSGLNGGKSSNLQRKRNPSCFGFRRNLKQQSEKRAFYLVDFGISSITMEGSADQTTKALSELAMDSSTTSNAAESSAGDGAGPRSKNAQKKELKLKQKEEERKRKEEEKAKQAPKVSSQSQKAVAADDEEMDATQYHENRLKYLAAEKAKGENPYPHKFSVSMSIPEYIEKYGSLNNGDHVEDANESLAGRIMSKRSSSSKLFFYDLHGEDYKVQVMADASKSGLDEAEFLKLHSNVKRGDIVGVTGFPGKTKRGELSIFPRSFILLSHCLHMMPRKADNVNAKKPEIWVPGETRNPEAYVLKDQESRYRQRYLDLMLNVEVRQIFKTRAHIISYIRRFLDSKNFLEVETPMMNMIAGGAAARPFVTHHNDLDMRLYMRIAPELFLKQLIVGGLERVYEIGKQFRNEGIDLTHNPEFTTCEFYMAFADYNDLMKMTEDMLSGMVKELTGGYKIKYHANGYDKDPIEIDFKPPFRRIEMIGELEKVANLNIPKDLASEEANKYLIDACARFDVKCPPPQTTARLLDKLVGEFLEVTCVNPTFIINHPEIMSPLAKWHRSNNVLTERFELFINKHELCNAYTELNDPVVQRQRFADQLKDRQSGDDEAMALDETFCSALEYGLAPTGGWGLGIDRLAMLFTDSQNIKEVILFPAMRPPQDESAPKAPLTEEKK</sequence>
<accession>A0A8S1ZY92</accession>
<dbReference type="NCBIfam" id="TIGR00499">
    <property type="entry name" value="lysS_bact"/>
    <property type="match status" value="1"/>
</dbReference>
<dbReference type="CDD" id="cd04322">
    <property type="entry name" value="LysRS_N"/>
    <property type="match status" value="1"/>
</dbReference>
<feature type="region of interest" description="Disordered" evidence="13">
    <location>
        <begin position="510"/>
        <end position="539"/>
    </location>
</feature>
<dbReference type="Gene3D" id="3.30.930.10">
    <property type="entry name" value="Bira Bifunctional Protein, Domain 2"/>
    <property type="match status" value="1"/>
</dbReference>
<dbReference type="Pfam" id="PF01336">
    <property type="entry name" value="tRNA_anti-codon"/>
    <property type="match status" value="1"/>
</dbReference>
<keyword evidence="5" id="KW-0436">Ligase</keyword>
<dbReference type="PROSITE" id="PS50862">
    <property type="entry name" value="AA_TRNA_LIGASE_II"/>
    <property type="match status" value="1"/>
</dbReference>
<evidence type="ECO:0000256" key="3">
    <source>
        <dbReference type="ARBA" id="ARBA00013166"/>
    </source>
</evidence>
<dbReference type="PANTHER" id="PTHR42918">
    <property type="entry name" value="LYSYL-TRNA SYNTHETASE"/>
    <property type="match status" value="1"/>
</dbReference>
<feature type="compositionally biased region" description="Polar residues" evidence="13">
    <location>
        <begin position="442"/>
        <end position="453"/>
    </location>
</feature>
<comment type="catalytic activity">
    <reaction evidence="11 12">
        <text>tRNA(Lys) + L-lysine + ATP = L-lysyl-tRNA(Lys) + AMP + diphosphate</text>
        <dbReference type="Rhea" id="RHEA:20792"/>
        <dbReference type="Rhea" id="RHEA-COMP:9696"/>
        <dbReference type="Rhea" id="RHEA-COMP:9697"/>
        <dbReference type="ChEBI" id="CHEBI:30616"/>
        <dbReference type="ChEBI" id="CHEBI:32551"/>
        <dbReference type="ChEBI" id="CHEBI:33019"/>
        <dbReference type="ChEBI" id="CHEBI:78442"/>
        <dbReference type="ChEBI" id="CHEBI:78529"/>
        <dbReference type="ChEBI" id="CHEBI:456215"/>
        <dbReference type="EC" id="6.1.1.6"/>
    </reaction>
</comment>
<dbReference type="PANTHER" id="PTHR42918:SF9">
    <property type="entry name" value="LYSINE--TRNA LIGASE"/>
    <property type="match status" value="1"/>
</dbReference>
<keyword evidence="7" id="KW-0067">ATP-binding</keyword>
<evidence type="ECO:0000256" key="1">
    <source>
        <dbReference type="ARBA" id="ARBA00004496"/>
    </source>
</evidence>
<dbReference type="InterPro" id="IPR004365">
    <property type="entry name" value="NA-bd_OB_tRNA"/>
</dbReference>
<dbReference type="Pfam" id="PF00152">
    <property type="entry name" value="tRNA-synt_2"/>
    <property type="match status" value="1"/>
</dbReference>
<dbReference type="InterPro" id="IPR045864">
    <property type="entry name" value="aa-tRNA-synth_II/BPL/LPL"/>
</dbReference>
<feature type="compositionally biased region" description="Basic and acidic residues" evidence="13">
    <location>
        <begin position="333"/>
        <end position="351"/>
    </location>
</feature>
<evidence type="ECO:0000256" key="10">
    <source>
        <dbReference type="ARBA" id="ARBA00030563"/>
    </source>
</evidence>
<dbReference type="Proteomes" id="UP000682877">
    <property type="component" value="Chromosome 3"/>
</dbReference>
<dbReference type="InterPro" id="IPR023393">
    <property type="entry name" value="START-like_dom_sf"/>
</dbReference>
<keyword evidence="9" id="KW-0030">Aminoacyl-tRNA synthetase</keyword>
<evidence type="ECO:0000313" key="16">
    <source>
        <dbReference type="Proteomes" id="UP000682877"/>
    </source>
</evidence>
<dbReference type="SUPFAM" id="SSF50249">
    <property type="entry name" value="Nucleic acid-binding proteins"/>
    <property type="match status" value="1"/>
</dbReference>
<evidence type="ECO:0000256" key="6">
    <source>
        <dbReference type="ARBA" id="ARBA00022741"/>
    </source>
</evidence>
<proteinExistence type="inferred from homology"/>
<dbReference type="InterPro" id="IPR002313">
    <property type="entry name" value="Lys-tRNA-ligase_II"/>
</dbReference>
<feature type="domain" description="Aminoacyl-transfer RNA synthetases class-II family profile" evidence="14">
    <location>
        <begin position="847"/>
        <end position="1176"/>
    </location>
</feature>
<feature type="region of interest" description="Disordered" evidence="13">
    <location>
        <begin position="333"/>
        <end position="386"/>
    </location>
</feature>
<dbReference type="InterPro" id="IPR012340">
    <property type="entry name" value="NA-bd_OB-fold"/>
</dbReference>
<evidence type="ECO:0000256" key="11">
    <source>
        <dbReference type="ARBA" id="ARBA00048573"/>
    </source>
</evidence>
<dbReference type="GO" id="GO:0006430">
    <property type="term" value="P:lysyl-tRNA aminoacylation"/>
    <property type="evidence" value="ECO:0007669"/>
    <property type="project" value="InterPro"/>
</dbReference>
<evidence type="ECO:0000256" key="2">
    <source>
        <dbReference type="ARBA" id="ARBA00008226"/>
    </source>
</evidence>
<dbReference type="GO" id="GO:0000049">
    <property type="term" value="F:tRNA binding"/>
    <property type="evidence" value="ECO:0007669"/>
    <property type="project" value="TreeGrafter"/>
</dbReference>
<keyword evidence="4" id="KW-0963">Cytoplasm</keyword>
<evidence type="ECO:0000313" key="15">
    <source>
        <dbReference type="EMBL" id="CAE5966905.1"/>
    </source>
</evidence>
<feature type="compositionally biased region" description="Acidic residues" evidence="13">
    <location>
        <begin position="429"/>
        <end position="438"/>
    </location>
</feature>
<evidence type="ECO:0000256" key="8">
    <source>
        <dbReference type="ARBA" id="ARBA00022917"/>
    </source>
</evidence>
<dbReference type="InterPro" id="IPR004364">
    <property type="entry name" value="Aa-tRNA-synt_II"/>
</dbReference>
<feature type="region of interest" description="Disordered" evidence="13">
    <location>
        <begin position="415"/>
        <end position="453"/>
    </location>
</feature>
<dbReference type="PRINTS" id="PR00982">
    <property type="entry name" value="TRNASYNTHLYS"/>
</dbReference>
<evidence type="ECO:0000259" key="14">
    <source>
        <dbReference type="PROSITE" id="PS50862"/>
    </source>
</evidence>
<dbReference type="FunFam" id="3.30.930.10:FF:000051">
    <property type="entry name" value="Lysine--tRNA ligase"/>
    <property type="match status" value="1"/>
</dbReference>
<gene>
    <name evidence="15" type="ORF">AARE701A_LOCUS6921</name>
</gene>
<dbReference type="Gene3D" id="3.30.530.20">
    <property type="match status" value="1"/>
</dbReference>
<dbReference type="CDD" id="cd08877">
    <property type="entry name" value="START_2"/>
    <property type="match status" value="1"/>
</dbReference>
<evidence type="ECO:0000256" key="12">
    <source>
        <dbReference type="RuleBase" id="RU003748"/>
    </source>
</evidence>
<feature type="compositionally biased region" description="Low complexity" evidence="13">
    <location>
        <begin position="587"/>
        <end position="598"/>
    </location>
</feature>
<dbReference type="FunFam" id="2.40.50.140:FF:000050">
    <property type="entry name" value="Lysine--tRNA ligase"/>
    <property type="match status" value="1"/>
</dbReference>
<feature type="region of interest" description="Disordered" evidence="13">
    <location>
        <begin position="584"/>
        <end position="653"/>
    </location>
</feature>
<feature type="compositionally biased region" description="Basic and acidic residues" evidence="13">
    <location>
        <begin position="610"/>
        <end position="632"/>
    </location>
</feature>